<sequence length="227" mass="25627">MPTILIADDDPMMCQLLESVLVNEGYQVICAHDGEQALTQLASHPFDLVLLDVMMPKLNGLQAARRICQRFSTPIVMISAFADEAAKIDGYEAGADHYLTKPFSIPKLLTLIKATLRRVALEKQRHTHHFALNFSGQLSAHMDTLRRLPFTQTELDLVTYLAAHPQQVISKSELQHQVLKRELCPFDRNLDMHISNIRRKLSQAGWPKSTIRTARGVGYQFASTHVQ</sequence>
<dbReference type="Gene3D" id="1.10.10.10">
    <property type="entry name" value="Winged helix-like DNA-binding domain superfamily/Winged helix DNA-binding domain"/>
    <property type="match status" value="1"/>
</dbReference>
<evidence type="ECO:0000256" key="6">
    <source>
        <dbReference type="ARBA" id="ARBA00023125"/>
    </source>
</evidence>
<dbReference type="Pfam" id="PF00486">
    <property type="entry name" value="Trans_reg_C"/>
    <property type="match status" value="1"/>
</dbReference>
<feature type="domain" description="OmpR/PhoB-type" evidence="11">
    <location>
        <begin position="122"/>
        <end position="223"/>
    </location>
</feature>
<comment type="caution">
    <text evidence="12">The sequence shown here is derived from an EMBL/GenBank/DDBJ whole genome shotgun (WGS) entry which is preliminary data.</text>
</comment>
<keyword evidence="7" id="KW-0804">Transcription</keyword>
<name>A0A9X0UJ26_VIBME</name>
<evidence type="ECO:0000256" key="4">
    <source>
        <dbReference type="ARBA" id="ARBA00023012"/>
    </source>
</evidence>
<dbReference type="SMART" id="SM00448">
    <property type="entry name" value="REC"/>
    <property type="match status" value="1"/>
</dbReference>
<organism evidence="12 13">
    <name type="scientific">Vibrio metschnikovii</name>
    <dbReference type="NCBI Taxonomy" id="28172"/>
    <lineage>
        <taxon>Bacteria</taxon>
        <taxon>Pseudomonadati</taxon>
        <taxon>Pseudomonadota</taxon>
        <taxon>Gammaproteobacteria</taxon>
        <taxon>Vibrionales</taxon>
        <taxon>Vibrionaceae</taxon>
        <taxon>Vibrio</taxon>
    </lineage>
</organism>
<dbReference type="SUPFAM" id="SSF52172">
    <property type="entry name" value="CheY-like"/>
    <property type="match status" value="1"/>
</dbReference>
<accession>A0A9X0UJ26</accession>
<dbReference type="Proteomes" id="UP000615796">
    <property type="component" value="Unassembled WGS sequence"/>
</dbReference>
<keyword evidence="4" id="KW-0902">Two-component regulatory system</keyword>
<proteinExistence type="predicted"/>
<gene>
    <name evidence="12" type="ORF">H8Q88_11945</name>
</gene>
<feature type="modified residue" description="4-aspartylphosphate" evidence="8">
    <location>
        <position position="52"/>
    </location>
</feature>
<evidence type="ECO:0000256" key="9">
    <source>
        <dbReference type="PROSITE-ProRule" id="PRU01091"/>
    </source>
</evidence>
<feature type="DNA-binding region" description="OmpR/PhoB-type" evidence="9">
    <location>
        <begin position="122"/>
        <end position="223"/>
    </location>
</feature>
<dbReference type="EMBL" id="JACRUP010000007">
    <property type="protein sequence ID" value="MBC5851614.1"/>
    <property type="molecule type" value="Genomic_DNA"/>
</dbReference>
<evidence type="ECO:0000256" key="1">
    <source>
        <dbReference type="ARBA" id="ARBA00004496"/>
    </source>
</evidence>
<evidence type="ECO:0000256" key="2">
    <source>
        <dbReference type="ARBA" id="ARBA00022490"/>
    </source>
</evidence>
<protein>
    <submittedName>
        <fullName evidence="12">Response regulator transcription factor</fullName>
    </submittedName>
</protein>
<keyword evidence="5" id="KW-0805">Transcription regulation</keyword>
<dbReference type="PANTHER" id="PTHR48111">
    <property type="entry name" value="REGULATOR OF RPOS"/>
    <property type="match status" value="1"/>
</dbReference>
<evidence type="ECO:0000256" key="3">
    <source>
        <dbReference type="ARBA" id="ARBA00022553"/>
    </source>
</evidence>
<dbReference type="RefSeq" id="WP_187026359.1">
    <property type="nucleotide sequence ID" value="NZ_JACRUP010000007.1"/>
</dbReference>
<evidence type="ECO:0000256" key="8">
    <source>
        <dbReference type="PROSITE-ProRule" id="PRU00169"/>
    </source>
</evidence>
<keyword evidence="6 9" id="KW-0238">DNA-binding</keyword>
<dbReference type="InterPro" id="IPR001789">
    <property type="entry name" value="Sig_transdc_resp-reg_receiver"/>
</dbReference>
<dbReference type="PANTHER" id="PTHR48111:SF39">
    <property type="entry name" value="TRANSCRIPTIONAL REGULATORY PROTEIN CPXR"/>
    <property type="match status" value="1"/>
</dbReference>
<evidence type="ECO:0000256" key="5">
    <source>
        <dbReference type="ARBA" id="ARBA00023015"/>
    </source>
</evidence>
<dbReference type="Gene3D" id="3.40.50.2300">
    <property type="match status" value="1"/>
</dbReference>
<dbReference type="InterPro" id="IPR001867">
    <property type="entry name" value="OmpR/PhoB-type_DNA-bd"/>
</dbReference>
<dbReference type="GO" id="GO:0005829">
    <property type="term" value="C:cytosol"/>
    <property type="evidence" value="ECO:0007669"/>
    <property type="project" value="TreeGrafter"/>
</dbReference>
<evidence type="ECO:0000256" key="7">
    <source>
        <dbReference type="ARBA" id="ARBA00023163"/>
    </source>
</evidence>
<keyword evidence="13" id="KW-1185">Reference proteome</keyword>
<reference evidence="12" key="1">
    <citation type="submission" date="2020-08" db="EMBL/GenBank/DDBJ databases">
        <title>Genome Sequencing and Pan-Genome Analysis of Migratory bird Vibrio Strains, Inner Mongolia.</title>
        <authorList>
            <person name="Zheng L."/>
        </authorList>
    </citation>
    <scope>NUCLEOTIDE SEQUENCE</scope>
    <source>
        <strain evidence="12">M13F</strain>
    </source>
</reference>
<dbReference type="CDD" id="cd17574">
    <property type="entry name" value="REC_OmpR"/>
    <property type="match status" value="1"/>
</dbReference>
<comment type="subcellular location">
    <subcellularLocation>
        <location evidence="1">Cytoplasm</location>
    </subcellularLocation>
</comment>
<dbReference type="GO" id="GO:0000156">
    <property type="term" value="F:phosphorelay response regulator activity"/>
    <property type="evidence" value="ECO:0007669"/>
    <property type="project" value="TreeGrafter"/>
</dbReference>
<dbReference type="InterPro" id="IPR039420">
    <property type="entry name" value="WalR-like"/>
</dbReference>
<evidence type="ECO:0000259" key="11">
    <source>
        <dbReference type="PROSITE" id="PS51755"/>
    </source>
</evidence>
<evidence type="ECO:0000313" key="12">
    <source>
        <dbReference type="EMBL" id="MBC5851614.1"/>
    </source>
</evidence>
<dbReference type="SMART" id="SM00862">
    <property type="entry name" value="Trans_reg_C"/>
    <property type="match status" value="1"/>
</dbReference>
<keyword evidence="2" id="KW-0963">Cytoplasm</keyword>
<dbReference type="InterPro" id="IPR011006">
    <property type="entry name" value="CheY-like_superfamily"/>
</dbReference>
<dbReference type="PROSITE" id="PS51755">
    <property type="entry name" value="OMPR_PHOB"/>
    <property type="match status" value="1"/>
</dbReference>
<evidence type="ECO:0000259" key="10">
    <source>
        <dbReference type="PROSITE" id="PS50110"/>
    </source>
</evidence>
<feature type="domain" description="Response regulatory" evidence="10">
    <location>
        <begin position="3"/>
        <end position="116"/>
    </location>
</feature>
<keyword evidence="3 8" id="KW-0597">Phosphoprotein</keyword>
<dbReference type="PROSITE" id="PS50110">
    <property type="entry name" value="RESPONSE_REGULATORY"/>
    <property type="match status" value="1"/>
</dbReference>
<dbReference type="GO" id="GO:0000976">
    <property type="term" value="F:transcription cis-regulatory region binding"/>
    <property type="evidence" value="ECO:0007669"/>
    <property type="project" value="TreeGrafter"/>
</dbReference>
<dbReference type="InterPro" id="IPR036388">
    <property type="entry name" value="WH-like_DNA-bd_sf"/>
</dbReference>
<dbReference type="GO" id="GO:0032993">
    <property type="term" value="C:protein-DNA complex"/>
    <property type="evidence" value="ECO:0007669"/>
    <property type="project" value="TreeGrafter"/>
</dbReference>
<dbReference type="CDD" id="cd00383">
    <property type="entry name" value="trans_reg_C"/>
    <property type="match status" value="1"/>
</dbReference>
<dbReference type="GO" id="GO:0006355">
    <property type="term" value="P:regulation of DNA-templated transcription"/>
    <property type="evidence" value="ECO:0007669"/>
    <property type="project" value="InterPro"/>
</dbReference>
<dbReference type="Pfam" id="PF00072">
    <property type="entry name" value="Response_reg"/>
    <property type="match status" value="1"/>
</dbReference>
<dbReference type="AlphaFoldDB" id="A0A9X0UJ26"/>
<evidence type="ECO:0000313" key="13">
    <source>
        <dbReference type="Proteomes" id="UP000615796"/>
    </source>
</evidence>